<sequence length="154" mass="17329">MSGPRPGTSDYTGGYTAILTSQTTSRCRLFSSHTAGKYTRCVHQVLQSSTACHRQNAAFASWQWQQSGYMTHRRGCPPSWQPVVSAKTSQRTHEQIVQRSCRVDRRRNIQDRLWHLRAAGEPIAYPAPNTAIRVEIVTVNSASSAVMPPNRNFR</sequence>
<evidence type="ECO:0000313" key="1">
    <source>
        <dbReference type="EMBL" id="MPN18829.1"/>
    </source>
</evidence>
<accession>A0A645FYX7</accession>
<gene>
    <name evidence="1" type="ORF">SDC9_166194</name>
</gene>
<dbReference type="AlphaFoldDB" id="A0A645FYX7"/>
<proteinExistence type="predicted"/>
<protein>
    <submittedName>
        <fullName evidence="1">Uncharacterized protein</fullName>
    </submittedName>
</protein>
<name>A0A645FYX7_9ZZZZ</name>
<comment type="caution">
    <text evidence="1">The sequence shown here is derived from an EMBL/GenBank/DDBJ whole genome shotgun (WGS) entry which is preliminary data.</text>
</comment>
<dbReference type="EMBL" id="VSSQ01066250">
    <property type="protein sequence ID" value="MPN18829.1"/>
    <property type="molecule type" value="Genomic_DNA"/>
</dbReference>
<organism evidence="1">
    <name type="scientific">bioreactor metagenome</name>
    <dbReference type="NCBI Taxonomy" id="1076179"/>
    <lineage>
        <taxon>unclassified sequences</taxon>
        <taxon>metagenomes</taxon>
        <taxon>ecological metagenomes</taxon>
    </lineage>
</organism>
<reference evidence="1" key="1">
    <citation type="submission" date="2019-08" db="EMBL/GenBank/DDBJ databases">
        <authorList>
            <person name="Kucharzyk K."/>
            <person name="Murdoch R.W."/>
            <person name="Higgins S."/>
            <person name="Loffler F."/>
        </authorList>
    </citation>
    <scope>NUCLEOTIDE SEQUENCE</scope>
</reference>